<evidence type="ECO:0000313" key="2">
    <source>
        <dbReference type="EMBL" id="GGB63760.1"/>
    </source>
</evidence>
<protein>
    <recommendedName>
        <fullName evidence="4">Lipocalin-like domain-containing protein</fullName>
    </recommendedName>
</protein>
<organism evidence="2 3">
    <name type="scientific">Henriciella pelagia</name>
    <dbReference type="NCBI Taxonomy" id="1977912"/>
    <lineage>
        <taxon>Bacteria</taxon>
        <taxon>Pseudomonadati</taxon>
        <taxon>Pseudomonadota</taxon>
        <taxon>Alphaproteobacteria</taxon>
        <taxon>Hyphomonadales</taxon>
        <taxon>Hyphomonadaceae</taxon>
        <taxon>Henriciella</taxon>
    </lineage>
</organism>
<evidence type="ECO:0008006" key="4">
    <source>
        <dbReference type="Google" id="ProtNLM"/>
    </source>
</evidence>
<evidence type="ECO:0000256" key="1">
    <source>
        <dbReference type="SAM" id="SignalP"/>
    </source>
</evidence>
<keyword evidence="1" id="KW-0732">Signal</keyword>
<comment type="caution">
    <text evidence="2">The sequence shown here is derived from an EMBL/GenBank/DDBJ whole genome shotgun (WGS) entry which is preliminary data.</text>
</comment>
<dbReference type="EMBL" id="BMKF01000001">
    <property type="protein sequence ID" value="GGB63760.1"/>
    <property type="molecule type" value="Genomic_DNA"/>
</dbReference>
<proteinExistence type="predicted"/>
<name>A0ABQ1JCR6_9PROT</name>
<dbReference type="RefSeq" id="WP_084391533.1">
    <property type="nucleotide sequence ID" value="NZ_BMKF01000001.1"/>
</dbReference>
<evidence type="ECO:0000313" key="3">
    <source>
        <dbReference type="Proteomes" id="UP000628854"/>
    </source>
</evidence>
<gene>
    <name evidence="2" type="ORF">GCM10011503_10600</name>
</gene>
<keyword evidence="3" id="KW-1185">Reference proteome</keyword>
<feature type="signal peptide" evidence="1">
    <location>
        <begin position="1"/>
        <end position="20"/>
    </location>
</feature>
<dbReference type="Proteomes" id="UP000628854">
    <property type="component" value="Unassembled WGS sequence"/>
</dbReference>
<reference evidence="3" key="1">
    <citation type="journal article" date="2019" name="Int. J. Syst. Evol. Microbiol.">
        <title>The Global Catalogue of Microorganisms (GCM) 10K type strain sequencing project: providing services to taxonomists for standard genome sequencing and annotation.</title>
        <authorList>
            <consortium name="The Broad Institute Genomics Platform"/>
            <consortium name="The Broad Institute Genome Sequencing Center for Infectious Disease"/>
            <person name="Wu L."/>
            <person name="Ma J."/>
        </authorList>
    </citation>
    <scope>NUCLEOTIDE SEQUENCE [LARGE SCALE GENOMIC DNA]</scope>
    <source>
        <strain evidence="3">CGMCC 1.15928</strain>
    </source>
</reference>
<accession>A0ABQ1JCR6</accession>
<sequence>MIRTAALLSLACLTGQVAFSQTTEPAPNIAGIWMFEAEVHPVCSFSGQARLMPGDDPDRYDCELTARQDCPSADVLYTVEQSCSASVDGDQLTVFSTIVNFLEGEPTDSYLPDHFQLVIKDASSMDGVLLGSGAYPAIWRRAEGAIS</sequence>
<feature type="chain" id="PRO_5045118167" description="Lipocalin-like domain-containing protein" evidence="1">
    <location>
        <begin position="21"/>
        <end position="147"/>
    </location>
</feature>